<protein>
    <submittedName>
        <fullName evidence="1">Uncharacterized protein</fullName>
    </submittedName>
</protein>
<evidence type="ECO:0000313" key="2">
    <source>
        <dbReference type="Proteomes" id="UP001497623"/>
    </source>
</evidence>
<gene>
    <name evidence="1" type="ORF">MNOR_LOCUS27985</name>
</gene>
<dbReference type="AlphaFoldDB" id="A0AAV2RV70"/>
<comment type="caution">
    <text evidence="1">The sequence shown here is derived from an EMBL/GenBank/DDBJ whole genome shotgun (WGS) entry which is preliminary data.</text>
</comment>
<dbReference type="EMBL" id="CAXKWB010030189">
    <property type="protein sequence ID" value="CAL4137235.1"/>
    <property type="molecule type" value="Genomic_DNA"/>
</dbReference>
<name>A0AAV2RV70_MEGNR</name>
<sequence length="210" mass="25181">MLCSYMMMKYIGFEVYNTIWGYVIGKRHNYNIHIMNWFYLHVNIKLKCDKAIENAVKSYNEEMLIKLKSTKTEEDLQRFDEAAGVNANEKYKAEVSFAEVNERELYNEGDQKLKKALSENFETHKQNFNTHKEKIKNNCETAIRDAMKVYHEEMQKEMQKNMESWFFKKELQIIDKNARTKANKKYEDEGVFTRENDIGQYNEGKKKMEQ</sequence>
<dbReference type="Proteomes" id="UP001497623">
    <property type="component" value="Unassembled WGS sequence"/>
</dbReference>
<keyword evidence="2" id="KW-1185">Reference proteome</keyword>
<accession>A0AAV2RV70</accession>
<reference evidence="1 2" key="1">
    <citation type="submission" date="2024-05" db="EMBL/GenBank/DDBJ databases">
        <authorList>
            <person name="Wallberg A."/>
        </authorList>
    </citation>
    <scope>NUCLEOTIDE SEQUENCE [LARGE SCALE GENOMIC DNA]</scope>
</reference>
<evidence type="ECO:0000313" key="1">
    <source>
        <dbReference type="EMBL" id="CAL4137235.1"/>
    </source>
</evidence>
<organism evidence="1 2">
    <name type="scientific">Meganyctiphanes norvegica</name>
    <name type="common">Northern krill</name>
    <name type="synonym">Thysanopoda norvegica</name>
    <dbReference type="NCBI Taxonomy" id="48144"/>
    <lineage>
        <taxon>Eukaryota</taxon>
        <taxon>Metazoa</taxon>
        <taxon>Ecdysozoa</taxon>
        <taxon>Arthropoda</taxon>
        <taxon>Crustacea</taxon>
        <taxon>Multicrustacea</taxon>
        <taxon>Malacostraca</taxon>
        <taxon>Eumalacostraca</taxon>
        <taxon>Eucarida</taxon>
        <taxon>Euphausiacea</taxon>
        <taxon>Euphausiidae</taxon>
        <taxon>Meganyctiphanes</taxon>
    </lineage>
</organism>
<proteinExistence type="predicted"/>